<dbReference type="PROSITE" id="PS51257">
    <property type="entry name" value="PROKAR_LIPOPROTEIN"/>
    <property type="match status" value="1"/>
</dbReference>
<dbReference type="Pfam" id="PF02321">
    <property type="entry name" value="OEP"/>
    <property type="match status" value="2"/>
</dbReference>
<evidence type="ECO:0000313" key="4">
    <source>
        <dbReference type="EMBL" id="KGX10727.1"/>
    </source>
</evidence>
<evidence type="ECO:0000256" key="3">
    <source>
        <dbReference type="SAM" id="MobiDB-lite"/>
    </source>
</evidence>
<dbReference type="Gene3D" id="1.20.1600.10">
    <property type="entry name" value="Outer membrane efflux proteins (OEP)"/>
    <property type="match status" value="1"/>
</dbReference>
<reference evidence="4 5" key="1">
    <citation type="submission" date="2014-08" db="EMBL/GenBank/DDBJ databases">
        <authorList>
            <person name="Bunnell A."/>
            <person name="Chain P.S."/>
            <person name="Chertkov O."/>
            <person name="Currie B.J."/>
            <person name="Daligault H.E."/>
            <person name="Davenport K.W."/>
            <person name="Davis C."/>
            <person name="Gleasner C.D."/>
            <person name="Johnson S.L."/>
            <person name="Kaestli M."/>
            <person name="Koren S."/>
            <person name="Kunde Y.A."/>
            <person name="Mayo M."/>
            <person name="McMurry K.K."/>
            <person name="Price E.P."/>
            <person name="Reitenga K.G."/>
            <person name="Robison R."/>
            <person name="Rosovitz M.J."/>
            <person name="Sarovich D.S."/>
            <person name="Teshima H."/>
        </authorList>
    </citation>
    <scope>NUCLEOTIDE SEQUENCE [LARGE SCALE GENOMIC DNA]</scope>
    <source>
        <strain evidence="4 5">MSHR44</strain>
    </source>
</reference>
<keyword evidence="2" id="KW-0449">Lipoprotein</keyword>
<dbReference type="PANTHER" id="PTHR30203">
    <property type="entry name" value="OUTER MEMBRANE CATION EFFLUX PROTEIN"/>
    <property type="match status" value="1"/>
</dbReference>
<proteinExistence type="inferred from homology"/>
<comment type="similarity">
    <text evidence="1 2">Belongs to the outer membrane factor (OMF) (TC 1.B.17) family.</text>
</comment>
<organism evidence="4 5">
    <name type="scientific">Burkholderia pseudomallei</name>
    <name type="common">Pseudomonas pseudomallei</name>
    <dbReference type="NCBI Taxonomy" id="28450"/>
    <lineage>
        <taxon>Bacteria</taxon>
        <taxon>Pseudomonadati</taxon>
        <taxon>Pseudomonadota</taxon>
        <taxon>Betaproteobacteria</taxon>
        <taxon>Burkholderiales</taxon>
        <taxon>Burkholderiaceae</taxon>
        <taxon>Burkholderia</taxon>
        <taxon>pseudomallei group</taxon>
    </lineage>
</organism>
<keyword evidence="2" id="KW-0564">Palmitate</keyword>
<dbReference type="SUPFAM" id="SSF56954">
    <property type="entry name" value="Outer membrane efflux proteins (OEP)"/>
    <property type="match status" value="1"/>
</dbReference>
<feature type="region of interest" description="Disordered" evidence="3">
    <location>
        <begin position="355"/>
        <end position="423"/>
    </location>
</feature>
<protein>
    <submittedName>
        <fullName evidence="4">Efflux transporter, outer membrane factor (OMF) lipo, NodT family protein</fullName>
    </submittedName>
</protein>
<comment type="caution">
    <text evidence="4">The sequence shown here is derived from an EMBL/GenBank/DDBJ whole genome shotgun (WGS) entry which is preliminary data.</text>
</comment>
<evidence type="ECO:0000256" key="2">
    <source>
        <dbReference type="RuleBase" id="RU362097"/>
    </source>
</evidence>
<feature type="compositionally biased region" description="Basic and acidic residues" evidence="3">
    <location>
        <begin position="355"/>
        <end position="392"/>
    </location>
</feature>
<dbReference type="Proteomes" id="UP000030475">
    <property type="component" value="Unassembled WGS sequence"/>
</dbReference>
<dbReference type="AlphaFoldDB" id="A0AA40JEN2"/>
<feature type="signal peptide" evidence="2">
    <location>
        <begin position="1"/>
        <end position="22"/>
    </location>
</feature>
<keyword evidence="2" id="KW-0812">Transmembrane</keyword>
<dbReference type="InterPro" id="IPR003423">
    <property type="entry name" value="OMP_efflux"/>
</dbReference>
<dbReference type="Gene3D" id="2.20.200.10">
    <property type="entry name" value="Outer membrane efflux proteins (OEP)"/>
    <property type="match status" value="1"/>
</dbReference>
<keyword evidence="2" id="KW-0472">Membrane</keyword>
<dbReference type="GO" id="GO:0015562">
    <property type="term" value="F:efflux transmembrane transporter activity"/>
    <property type="evidence" value="ECO:0007669"/>
    <property type="project" value="InterPro"/>
</dbReference>
<gene>
    <name evidence="4" type="ORF">Y036_3909</name>
</gene>
<sequence length="615" mass="66147">MRTAVRAAAVAAAFFAAGCTLAPRYERPAAPVSGAFPADGVYAAQPGAAPGARSANGQAAVDIGWREFFVDPRLQRLIEIALKNNRDLRVSVLNVEASRAQYQITRAGLFPTLSGTGTGTIQRTPAGVSITGQPLISRTYNVGVSASWELDLFGRVQSLKDQALAQYFATAQARKAAEISLVASVADQYLTLLSTDDLLQVTQNTLKSARASYDLTKLQFDNGTGSELDLRQAQTVVETALASQQAQARARAQALNALVLLIGEPLPDDLPAGLPLNAQNLLTDIPAGLPSDLLTRRPDIMQAEETLRAANANIGAARAAFFPKISLTSAFGYREPDARRPVQGGHGGVVVRAEHRAADLRGRAEHREPRSRARAEAHRDRELREGDPERVSRGVGRACRARHVRSADRGARAQRARAAAPLRSVGPALQERRRQLSVGADRADGPVFGAAAVDQRAARALDEPRGPVSRAGRRVARARGRDAAPGGRARRLRQGGARAGVGIGANSGRDWLSAQPDMRQPNARQHSARRPSAARAGRERIGRTWRTKKKTDREMIGDTVIGTDAQSAMLLHNRTQQPIKSSPRTRETATNRKSIQAFDITIQKLPCSSRCVSQC</sequence>
<feature type="region of interest" description="Disordered" evidence="3">
    <location>
        <begin position="458"/>
        <end position="539"/>
    </location>
</feature>
<dbReference type="EMBL" id="JQIM01000009">
    <property type="protein sequence ID" value="KGX10727.1"/>
    <property type="molecule type" value="Genomic_DNA"/>
</dbReference>
<dbReference type="GO" id="GO:0005886">
    <property type="term" value="C:plasma membrane"/>
    <property type="evidence" value="ECO:0007669"/>
    <property type="project" value="UniProtKB-SubCell"/>
</dbReference>
<feature type="chain" id="PRO_5041486692" evidence="2">
    <location>
        <begin position="23"/>
        <end position="615"/>
    </location>
</feature>
<dbReference type="PANTHER" id="PTHR30203:SF32">
    <property type="entry name" value="CATION EFFLUX SYSTEM PROTEIN CUSC"/>
    <property type="match status" value="1"/>
</dbReference>
<comment type="subcellular location">
    <subcellularLocation>
        <location evidence="2">Cell membrane</location>
        <topology evidence="2">Lipid-anchor</topology>
    </subcellularLocation>
</comment>
<evidence type="ECO:0000313" key="5">
    <source>
        <dbReference type="Proteomes" id="UP000030475"/>
    </source>
</evidence>
<evidence type="ECO:0000256" key="1">
    <source>
        <dbReference type="ARBA" id="ARBA00007613"/>
    </source>
</evidence>
<keyword evidence="2" id="KW-1134">Transmembrane beta strand</keyword>
<accession>A0AA40JEN2</accession>
<name>A0AA40JEN2_BURPE</name>
<dbReference type="NCBIfam" id="TIGR01845">
    <property type="entry name" value="outer_NodT"/>
    <property type="match status" value="1"/>
</dbReference>
<dbReference type="InterPro" id="IPR010131">
    <property type="entry name" value="MdtP/NodT-like"/>
</dbReference>
<keyword evidence="2" id="KW-0732">Signal</keyword>